<dbReference type="EC" id="2.4.1.25" evidence="3 10"/>
<evidence type="ECO:0000256" key="4">
    <source>
        <dbReference type="ARBA" id="ARBA00020295"/>
    </source>
</evidence>
<keyword evidence="7 10" id="KW-0119">Carbohydrate metabolism</keyword>
<evidence type="ECO:0000313" key="12">
    <source>
        <dbReference type="Proteomes" id="UP000278398"/>
    </source>
</evidence>
<keyword evidence="5 10" id="KW-0328">Glycosyltransferase</keyword>
<reference evidence="11 12" key="1">
    <citation type="submission" date="2018-12" db="EMBL/GenBank/DDBJ databases">
        <title>Mesorhizobium carbonis sp. nov., isolated from coal mine water.</title>
        <authorList>
            <person name="Xin W."/>
            <person name="Xu Z."/>
            <person name="Xiang F."/>
            <person name="Zhang J."/>
            <person name="Xi L."/>
            <person name="Liu J."/>
        </authorList>
    </citation>
    <scope>NUCLEOTIDE SEQUENCE [LARGE SCALE GENOMIC DNA]</scope>
    <source>
        <strain evidence="11 12">B2.3</strain>
    </source>
</reference>
<evidence type="ECO:0000256" key="7">
    <source>
        <dbReference type="ARBA" id="ARBA00023277"/>
    </source>
</evidence>
<name>A0A3R9Y6M8_9HYPH</name>
<evidence type="ECO:0000256" key="8">
    <source>
        <dbReference type="ARBA" id="ARBA00031423"/>
    </source>
</evidence>
<sequence>MNPEPESADPRPAAGRVCHIPGWLADTRVWGVSLQLYELRSRRNWGIGDFADLASVCDIAAEAGADFVGLNPLHALFLADPDRCSPFSPSSRRFLNPLYIAVDQVAGYEPSGPVVAKARALSALPTVDYRQVAALKITALRQIWASDAWRASTSDAAAFDLYCARRGETLRRHALFEALSEEMVARGFGSGWRDWPREYAHPRTAEVTEFARANADEVRFQCWLQWLCETQLENAASSARGAGMRIGLYLDFAVGEAPDGSATWTDRDAYVVGQSIGAPPDYFSAYGQDWGLTPIAPETLERTGCAAFAEPIAASMRFAGALRIDHVMALERLFFVPEGRLPAEGRYVDYPADALMDALADLSETHGALVIGEDLGVVPEGFRERMAARRILSYRIAYFEKSGERFRPAEEYPELAIACLSTHDLAPLRAWWRGDDIRLRSGIGAIDADMAATQTQERAAERMALVETLGRSGALAPEEANRYADAADKPGEFPPAGFAAAMHRFIALTPSRLAAARLADLTGDDRPTNLPGTVDAYPNWRFKCPVSIEDLAHDERFERITGMLAAIRPKS</sequence>
<keyword evidence="12" id="KW-1185">Reference proteome</keyword>
<dbReference type="GO" id="GO:0004134">
    <property type="term" value="F:4-alpha-glucanotransferase activity"/>
    <property type="evidence" value="ECO:0007669"/>
    <property type="project" value="UniProtKB-EC"/>
</dbReference>
<evidence type="ECO:0000256" key="9">
    <source>
        <dbReference type="ARBA" id="ARBA00031501"/>
    </source>
</evidence>
<comment type="caution">
    <text evidence="11">The sequence shown here is derived from an EMBL/GenBank/DDBJ whole genome shotgun (WGS) entry which is preliminary data.</text>
</comment>
<dbReference type="SUPFAM" id="SSF51445">
    <property type="entry name" value="(Trans)glycosidases"/>
    <property type="match status" value="1"/>
</dbReference>
<dbReference type="OrthoDB" id="9761577at2"/>
<dbReference type="Proteomes" id="UP000278398">
    <property type="component" value="Unassembled WGS sequence"/>
</dbReference>
<comment type="similarity">
    <text evidence="2 10">Belongs to the disproportionating enzyme family.</text>
</comment>
<comment type="catalytic activity">
    <reaction evidence="1 10">
        <text>Transfers a segment of a (1-&gt;4)-alpha-D-glucan to a new position in an acceptor, which may be glucose or a (1-&gt;4)-alpha-D-glucan.</text>
        <dbReference type="EC" id="2.4.1.25"/>
    </reaction>
</comment>
<evidence type="ECO:0000256" key="6">
    <source>
        <dbReference type="ARBA" id="ARBA00022679"/>
    </source>
</evidence>
<dbReference type="Gene3D" id="3.20.20.80">
    <property type="entry name" value="Glycosidases"/>
    <property type="match status" value="1"/>
</dbReference>
<dbReference type="GO" id="GO:0005975">
    <property type="term" value="P:carbohydrate metabolic process"/>
    <property type="evidence" value="ECO:0007669"/>
    <property type="project" value="InterPro"/>
</dbReference>
<dbReference type="InterPro" id="IPR003385">
    <property type="entry name" value="Glyco_hydro_77"/>
</dbReference>
<evidence type="ECO:0000313" key="11">
    <source>
        <dbReference type="EMBL" id="RST80936.1"/>
    </source>
</evidence>
<evidence type="ECO:0000256" key="1">
    <source>
        <dbReference type="ARBA" id="ARBA00000439"/>
    </source>
</evidence>
<dbReference type="InterPro" id="IPR017853">
    <property type="entry name" value="GH"/>
</dbReference>
<keyword evidence="6 10" id="KW-0808">Transferase</keyword>
<proteinExistence type="inferred from homology"/>
<gene>
    <name evidence="11" type="primary">malQ</name>
    <name evidence="11" type="ORF">EJC49_24320</name>
</gene>
<dbReference type="AlphaFoldDB" id="A0A3R9Y6M8"/>
<evidence type="ECO:0000256" key="10">
    <source>
        <dbReference type="RuleBase" id="RU361207"/>
    </source>
</evidence>
<dbReference type="PANTHER" id="PTHR32438">
    <property type="entry name" value="4-ALPHA-GLUCANOTRANSFERASE DPE1, CHLOROPLASTIC/AMYLOPLASTIC"/>
    <property type="match status" value="1"/>
</dbReference>
<dbReference type="EMBL" id="RWKW01000134">
    <property type="protein sequence ID" value="RST80936.1"/>
    <property type="molecule type" value="Genomic_DNA"/>
</dbReference>
<dbReference type="NCBIfam" id="TIGR00217">
    <property type="entry name" value="malQ"/>
    <property type="match status" value="1"/>
</dbReference>
<dbReference type="RefSeq" id="WP_126702518.1">
    <property type="nucleotide sequence ID" value="NZ_RWKW01000134.1"/>
</dbReference>
<dbReference type="PANTHER" id="PTHR32438:SF5">
    <property type="entry name" value="4-ALPHA-GLUCANOTRANSFERASE DPE1, CHLOROPLASTIC_AMYLOPLASTIC"/>
    <property type="match status" value="1"/>
</dbReference>
<dbReference type="Pfam" id="PF02446">
    <property type="entry name" value="Glyco_hydro_77"/>
    <property type="match status" value="1"/>
</dbReference>
<evidence type="ECO:0000256" key="5">
    <source>
        <dbReference type="ARBA" id="ARBA00022676"/>
    </source>
</evidence>
<protein>
    <recommendedName>
        <fullName evidence="4 10">4-alpha-glucanotransferase</fullName>
        <ecNumber evidence="3 10">2.4.1.25</ecNumber>
    </recommendedName>
    <alternativeName>
        <fullName evidence="8 10">Amylomaltase</fullName>
    </alternativeName>
    <alternativeName>
        <fullName evidence="9 10">Disproportionating enzyme</fullName>
    </alternativeName>
</protein>
<organism evidence="11 12">
    <name type="scientific">Aquibium carbonis</name>
    <dbReference type="NCBI Taxonomy" id="2495581"/>
    <lineage>
        <taxon>Bacteria</taxon>
        <taxon>Pseudomonadati</taxon>
        <taxon>Pseudomonadota</taxon>
        <taxon>Alphaproteobacteria</taxon>
        <taxon>Hyphomicrobiales</taxon>
        <taxon>Phyllobacteriaceae</taxon>
        <taxon>Aquibium</taxon>
    </lineage>
</organism>
<accession>A0A3R9Y6M8</accession>
<evidence type="ECO:0000256" key="3">
    <source>
        <dbReference type="ARBA" id="ARBA00012560"/>
    </source>
</evidence>
<evidence type="ECO:0000256" key="2">
    <source>
        <dbReference type="ARBA" id="ARBA00005684"/>
    </source>
</evidence>